<feature type="binding site" evidence="9">
    <location>
        <position position="158"/>
    </location>
    <ligand>
        <name>Zn(2+)</name>
        <dbReference type="ChEBI" id="CHEBI:29105"/>
        <note>catalytic</note>
    </ligand>
</feature>
<evidence type="ECO:0000256" key="5">
    <source>
        <dbReference type="ARBA" id="ARBA00022833"/>
    </source>
</evidence>
<feature type="site" description="Transition state stabilizer" evidence="9">
    <location>
        <position position="124"/>
    </location>
</feature>
<sequence>MLYKIVLTRCISVMAFLIFFHVTQLHGQQTAVSKYGVAVIDKLTEYQLSVKKDPAHEMVELQTLIPGIVYDLRYGTINNFMHRQMYVPATRHTFLRLPAARALAAVQKELKSRGYGLKIFDAYRPYSVTVSFWELIHDERYVANPSKGSGHNRGLAVDLTIIDLKTRRELDMGTGFDNFTDTAHHSFTGLAPAVLEHRKLLTETMEKHGFKKLDTEWWHFFWNNDRGYQVLDLPFDKLAY</sequence>
<gene>
    <name evidence="11" type="ORF">A4R26_19810</name>
</gene>
<dbReference type="AlphaFoldDB" id="A0A1V9FRG2"/>
<dbReference type="GO" id="GO:0071555">
    <property type="term" value="P:cell wall organization"/>
    <property type="evidence" value="ECO:0007669"/>
    <property type="project" value="UniProtKB-KW"/>
</dbReference>
<comment type="cofactor">
    <cofactor evidence="9">
        <name>Zn(2+)</name>
        <dbReference type="ChEBI" id="CHEBI:29105"/>
    </cofactor>
    <text evidence="9">Binds 1 zinc ion per subunit.</text>
</comment>
<name>A0A1V9FRG2_9BACT</name>
<comment type="caution">
    <text evidence="11">The sequence shown here is derived from an EMBL/GenBank/DDBJ whole genome shotgun (WGS) entry which is preliminary data.</text>
</comment>
<evidence type="ECO:0000313" key="11">
    <source>
        <dbReference type="EMBL" id="OQP60846.1"/>
    </source>
</evidence>
<keyword evidence="8" id="KW-0961">Cell wall biogenesis/degradation</keyword>
<dbReference type="InterPro" id="IPR009045">
    <property type="entry name" value="Zn_M74/Hedgehog-like"/>
</dbReference>
<comment type="similarity">
    <text evidence="9">Belongs to the peptidase M15D family.</text>
</comment>
<dbReference type="OrthoDB" id="9801430at2"/>
<accession>A0A1V9FRG2</accession>
<organism evidence="11 12">
    <name type="scientific">Niastella populi</name>
    <dbReference type="NCBI Taxonomy" id="550983"/>
    <lineage>
        <taxon>Bacteria</taxon>
        <taxon>Pseudomonadati</taxon>
        <taxon>Bacteroidota</taxon>
        <taxon>Chitinophagia</taxon>
        <taxon>Chitinophagales</taxon>
        <taxon>Chitinophagaceae</taxon>
        <taxon>Niastella</taxon>
    </lineage>
</organism>
<evidence type="ECO:0000313" key="12">
    <source>
        <dbReference type="Proteomes" id="UP000192276"/>
    </source>
</evidence>
<dbReference type="HAMAP" id="MF_01924">
    <property type="entry name" value="A_A_dipeptidase"/>
    <property type="match status" value="1"/>
</dbReference>
<dbReference type="PANTHER" id="PTHR43126">
    <property type="entry name" value="D-ALANYL-D-ALANINE DIPEPTIDASE"/>
    <property type="match status" value="1"/>
</dbReference>
<proteinExistence type="inferred from homology"/>
<dbReference type="EMBL" id="LWBP01000145">
    <property type="protein sequence ID" value="OQP60846.1"/>
    <property type="molecule type" value="Genomic_DNA"/>
</dbReference>
<evidence type="ECO:0000256" key="2">
    <source>
        <dbReference type="ARBA" id="ARBA00022670"/>
    </source>
</evidence>
<keyword evidence="10" id="KW-0732">Signal</keyword>
<evidence type="ECO:0000256" key="7">
    <source>
        <dbReference type="ARBA" id="ARBA00023049"/>
    </source>
</evidence>
<evidence type="ECO:0000256" key="1">
    <source>
        <dbReference type="ARBA" id="ARBA00001362"/>
    </source>
</evidence>
<keyword evidence="2 9" id="KW-0645">Protease</keyword>
<comment type="function">
    <text evidence="9">Catalyzes hydrolysis of the D-alanyl-D-alanine dipeptide.</text>
</comment>
<dbReference type="SUPFAM" id="SSF55166">
    <property type="entry name" value="Hedgehog/DD-peptidase"/>
    <property type="match status" value="1"/>
</dbReference>
<evidence type="ECO:0000256" key="3">
    <source>
        <dbReference type="ARBA" id="ARBA00022723"/>
    </source>
</evidence>
<keyword evidence="3 9" id="KW-0479">Metal-binding</keyword>
<feature type="active site" description="Proton donor/acceptor" evidence="9">
    <location>
        <position position="216"/>
    </location>
</feature>
<dbReference type="EC" id="3.4.13.22" evidence="9"/>
<reference evidence="12" key="1">
    <citation type="submission" date="2016-04" db="EMBL/GenBank/DDBJ databases">
        <authorList>
            <person name="Chen L."/>
            <person name="Zhuang W."/>
            <person name="Wang G."/>
        </authorList>
    </citation>
    <scope>NUCLEOTIDE SEQUENCE [LARGE SCALE GENOMIC DNA]</scope>
    <source>
        <strain evidence="12">208</strain>
    </source>
</reference>
<keyword evidence="7 9" id="KW-0482">Metalloprotease</keyword>
<dbReference type="GO" id="GO:0006508">
    <property type="term" value="P:proteolysis"/>
    <property type="evidence" value="ECO:0007669"/>
    <property type="project" value="UniProtKB-KW"/>
</dbReference>
<dbReference type="CDD" id="cd14840">
    <property type="entry name" value="D-Ala-D-Ala_dipeptidase_Aad"/>
    <property type="match status" value="1"/>
</dbReference>
<evidence type="ECO:0000256" key="10">
    <source>
        <dbReference type="SAM" id="SignalP"/>
    </source>
</evidence>
<protein>
    <recommendedName>
        <fullName evidence="9">D-alanyl-D-alanine dipeptidase</fullName>
        <shortName evidence="9">D-Ala-D-Ala dipeptidase</shortName>
        <ecNumber evidence="9">3.4.13.22</ecNumber>
    </recommendedName>
</protein>
<dbReference type="InterPro" id="IPR000755">
    <property type="entry name" value="A_A_dipeptidase"/>
</dbReference>
<comment type="catalytic activity">
    <reaction evidence="1 9">
        <text>D-alanyl-D-alanine + H2O = 2 D-alanine</text>
        <dbReference type="Rhea" id="RHEA:20661"/>
        <dbReference type="ChEBI" id="CHEBI:15377"/>
        <dbReference type="ChEBI" id="CHEBI:57416"/>
        <dbReference type="ChEBI" id="CHEBI:57822"/>
        <dbReference type="EC" id="3.4.13.22"/>
    </reaction>
</comment>
<keyword evidence="5 9" id="KW-0862">Zinc</keyword>
<dbReference type="PANTHER" id="PTHR43126:SF1">
    <property type="entry name" value="D-ALANYL-D-ALANINE DIPEPTIDASE"/>
    <property type="match status" value="1"/>
</dbReference>
<feature type="chain" id="PRO_5011963662" description="D-alanyl-D-alanine dipeptidase" evidence="10">
    <location>
        <begin position="28"/>
        <end position="240"/>
    </location>
</feature>
<feature type="signal peptide" evidence="10">
    <location>
        <begin position="1"/>
        <end position="27"/>
    </location>
</feature>
<dbReference type="RefSeq" id="WP_081164309.1">
    <property type="nucleotide sequence ID" value="NZ_LWBP01000145.1"/>
</dbReference>
<keyword evidence="6 9" id="KW-0224">Dipeptidase</keyword>
<dbReference type="GO" id="GO:0008270">
    <property type="term" value="F:zinc ion binding"/>
    <property type="evidence" value="ECO:0007669"/>
    <property type="project" value="UniProtKB-UniRule"/>
</dbReference>
<dbReference type="Gene3D" id="3.30.1380.10">
    <property type="match status" value="1"/>
</dbReference>
<evidence type="ECO:0000256" key="4">
    <source>
        <dbReference type="ARBA" id="ARBA00022801"/>
    </source>
</evidence>
<feature type="binding site" evidence="9">
    <location>
        <position position="219"/>
    </location>
    <ligand>
        <name>Zn(2+)</name>
        <dbReference type="ChEBI" id="CHEBI:29105"/>
        <note>catalytic</note>
    </ligand>
</feature>
<dbReference type="STRING" id="550983.A4R26_19810"/>
<dbReference type="GO" id="GO:0160237">
    <property type="term" value="F:D-Ala-D-Ala dipeptidase activity"/>
    <property type="evidence" value="ECO:0007669"/>
    <property type="project" value="UniProtKB-EC"/>
</dbReference>
<dbReference type="Pfam" id="PF01427">
    <property type="entry name" value="Peptidase_M15"/>
    <property type="match status" value="1"/>
</dbReference>
<evidence type="ECO:0000256" key="8">
    <source>
        <dbReference type="ARBA" id="ARBA00023316"/>
    </source>
</evidence>
<evidence type="ECO:0000256" key="9">
    <source>
        <dbReference type="HAMAP-Rule" id="MF_01924"/>
    </source>
</evidence>
<keyword evidence="12" id="KW-1185">Reference proteome</keyword>
<evidence type="ECO:0000256" key="6">
    <source>
        <dbReference type="ARBA" id="ARBA00022997"/>
    </source>
</evidence>
<dbReference type="Proteomes" id="UP000192276">
    <property type="component" value="Unassembled WGS sequence"/>
</dbReference>
<dbReference type="GO" id="GO:0008237">
    <property type="term" value="F:metallopeptidase activity"/>
    <property type="evidence" value="ECO:0007669"/>
    <property type="project" value="UniProtKB-KW"/>
</dbReference>
<feature type="binding site" evidence="9">
    <location>
        <position position="151"/>
    </location>
    <ligand>
        <name>Zn(2+)</name>
        <dbReference type="ChEBI" id="CHEBI:29105"/>
        <note>catalytic</note>
    </ligand>
</feature>
<keyword evidence="4 9" id="KW-0378">Hydrolase</keyword>